<dbReference type="GO" id="GO:0016491">
    <property type="term" value="F:oxidoreductase activity"/>
    <property type="evidence" value="ECO:0007669"/>
    <property type="project" value="UniProtKB-KW"/>
</dbReference>
<feature type="binding site" evidence="7">
    <location>
        <position position="292"/>
    </location>
    <ligand>
        <name>FMN</name>
        <dbReference type="ChEBI" id="CHEBI:58210"/>
    </ligand>
</feature>
<dbReference type="STRING" id="433924.NS331_21900"/>
<feature type="binding site" evidence="7">
    <location>
        <position position="166"/>
    </location>
    <ligand>
        <name>FMN</name>
        <dbReference type="ChEBI" id="CHEBI:58210"/>
    </ligand>
</feature>
<evidence type="ECO:0000256" key="7">
    <source>
        <dbReference type="PIRSR" id="PIRSR000138-2"/>
    </source>
</evidence>
<proteinExistence type="inferred from homology"/>
<evidence type="ECO:0000313" key="11">
    <source>
        <dbReference type="Proteomes" id="UP000255265"/>
    </source>
</evidence>
<dbReference type="Proteomes" id="UP000255265">
    <property type="component" value="Unassembled WGS sequence"/>
</dbReference>
<keyword evidence="2 7" id="KW-0285">Flavoprotein</keyword>
<dbReference type="PANTHER" id="PTHR10578">
    <property type="entry name" value="S -2-HYDROXY-ACID OXIDASE-RELATED"/>
    <property type="match status" value="1"/>
</dbReference>
<dbReference type="AlphaFoldDB" id="A0A370FB53"/>
<name>A0A370FB53_9BURK</name>
<evidence type="ECO:0000313" key="10">
    <source>
        <dbReference type="EMBL" id="RDI20149.1"/>
    </source>
</evidence>
<feature type="compositionally biased region" description="Low complexity" evidence="8">
    <location>
        <begin position="14"/>
        <end position="25"/>
    </location>
</feature>
<dbReference type="InterPro" id="IPR037396">
    <property type="entry name" value="FMN_HAD"/>
</dbReference>
<evidence type="ECO:0000256" key="3">
    <source>
        <dbReference type="ARBA" id="ARBA00022643"/>
    </source>
</evidence>
<dbReference type="EMBL" id="QQAV01000011">
    <property type="protein sequence ID" value="RDI20149.1"/>
    <property type="molecule type" value="Genomic_DNA"/>
</dbReference>
<dbReference type="SUPFAM" id="SSF51395">
    <property type="entry name" value="FMN-linked oxidoreductases"/>
    <property type="match status" value="1"/>
</dbReference>
<evidence type="ECO:0000256" key="6">
    <source>
        <dbReference type="PIRSR" id="PIRSR000138-1"/>
    </source>
</evidence>
<gene>
    <name evidence="10" type="ORF">DFR41_111125</name>
</gene>
<reference evidence="10 11" key="1">
    <citation type="submission" date="2018-07" db="EMBL/GenBank/DDBJ databases">
        <title>Genomic Encyclopedia of Type Strains, Phase IV (KMG-IV): sequencing the most valuable type-strain genomes for metagenomic binning, comparative biology and taxonomic classification.</title>
        <authorList>
            <person name="Goeker M."/>
        </authorList>
    </citation>
    <scope>NUCLEOTIDE SEQUENCE [LARGE SCALE GENOMIC DNA]</scope>
    <source>
        <strain evidence="10 11">DSM 21352</strain>
    </source>
</reference>
<dbReference type="Pfam" id="PF01070">
    <property type="entry name" value="FMN_dh"/>
    <property type="match status" value="1"/>
</dbReference>
<dbReference type="Gene3D" id="3.20.20.70">
    <property type="entry name" value="Aldolase class I"/>
    <property type="match status" value="1"/>
</dbReference>
<feature type="binding site" evidence="7">
    <location>
        <begin position="369"/>
        <end position="370"/>
    </location>
    <ligand>
        <name>FMN</name>
        <dbReference type="ChEBI" id="CHEBI:58210"/>
    </ligand>
</feature>
<feature type="binding site" evidence="7">
    <location>
        <position position="316"/>
    </location>
    <ligand>
        <name>glyoxylate</name>
        <dbReference type="ChEBI" id="CHEBI:36655"/>
    </ligand>
</feature>
<feature type="binding site" evidence="7">
    <location>
        <position position="64"/>
    </location>
    <ligand>
        <name>glyoxylate</name>
        <dbReference type="ChEBI" id="CHEBI:36655"/>
    </ligand>
</feature>
<evidence type="ECO:0000259" key="9">
    <source>
        <dbReference type="PROSITE" id="PS51349"/>
    </source>
</evidence>
<dbReference type="PROSITE" id="PS00557">
    <property type="entry name" value="FMN_HYDROXY_ACID_DH_1"/>
    <property type="match status" value="1"/>
</dbReference>
<evidence type="ECO:0000256" key="1">
    <source>
        <dbReference type="ARBA" id="ARBA00001917"/>
    </source>
</evidence>
<dbReference type="PROSITE" id="PS51349">
    <property type="entry name" value="FMN_HYDROXY_ACID_DH_2"/>
    <property type="match status" value="1"/>
</dbReference>
<feature type="binding site" evidence="7">
    <location>
        <position position="168"/>
    </location>
    <ligand>
        <name>glyoxylate</name>
        <dbReference type="ChEBI" id="CHEBI:36655"/>
    </ligand>
</feature>
<dbReference type="InterPro" id="IPR008259">
    <property type="entry name" value="FMN_hydac_DH_AS"/>
</dbReference>
<feature type="binding site" evidence="7">
    <location>
        <begin position="346"/>
        <end position="350"/>
    </location>
    <ligand>
        <name>FMN</name>
        <dbReference type="ChEBI" id="CHEBI:58210"/>
    </ligand>
</feature>
<dbReference type="InterPro" id="IPR000262">
    <property type="entry name" value="FMN-dep_DH"/>
</dbReference>
<dbReference type="GO" id="GO:0010181">
    <property type="term" value="F:FMN binding"/>
    <property type="evidence" value="ECO:0007669"/>
    <property type="project" value="InterPro"/>
</dbReference>
<feature type="binding site" evidence="7">
    <location>
        <position position="314"/>
    </location>
    <ligand>
        <name>FMN</name>
        <dbReference type="ChEBI" id="CHEBI:58210"/>
    </ligand>
</feature>
<accession>A0A370FB53</accession>
<keyword evidence="4" id="KW-0560">Oxidoreductase</keyword>
<dbReference type="OrthoDB" id="9770452at2"/>
<dbReference type="InterPro" id="IPR012133">
    <property type="entry name" value="Alpha-hydoxy_acid_DH_FMN"/>
</dbReference>
<feature type="binding site" evidence="7">
    <location>
        <begin position="117"/>
        <end position="119"/>
    </location>
    <ligand>
        <name>FMN</name>
        <dbReference type="ChEBI" id="CHEBI:58210"/>
    </ligand>
</feature>
<feature type="binding site" evidence="7">
    <location>
        <position position="319"/>
    </location>
    <ligand>
        <name>glyoxylate</name>
        <dbReference type="ChEBI" id="CHEBI:36655"/>
    </ligand>
</feature>
<comment type="caution">
    <text evidence="10">The sequence shown here is derived from an EMBL/GenBank/DDBJ whole genome shotgun (WGS) entry which is preliminary data.</text>
</comment>
<dbReference type="PIRSF" id="PIRSF000138">
    <property type="entry name" value="Al-hdrx_acd_dh"/>
    <property type="match status" value="1"/>
</dbReference>
<protein>
    <submittedName>
        <fullName evidence="10">L-lactate dehydrogenase (Cytochrome)</fullName>
    </submittedName>
</protein>
<dbReference type="RefSeq" id="WP_114804369.1">
    <property type="nucleotide sequence ID" value="NZ_QQAV01000011.1"/>
</dbReference>
<comment type="cofactor">
    <cofactor evidence="1">
        <name>FMN</name>
        <dbReference type="ChEBI" id="CHEBI:58210"/>
    </cofactor>
</comment>
<feature type="binding site" evidence="7">
    <location>
        <position position="194"/>
    </location>
    <ligand>
        <name>FMN</name>
        <dbReference type="ChEBI" id="CHEBI:58210"/>
    </ligand>
</feature>
<comment type="similarity">
    <text evidence="5">Belongs to the FMN-dependent alpha-hydroxy acid dehydrogenase family.</text>
</comment>
<feature type="binding site" evidence="7">
    <location>
        <position position="146"/>
    </location>
    <ligand>
        <name>FMN</name>
        <dbReference type="ChEBI" id="CHEBI:58210"/>
    </ligand>
</feature>
<keyword evidence="3 7" id="KW-0288">FMN</keyword>
<feature type="active site" description="Proton acceptor" evidence="6">
    <location>
        <position position="316"/>
    </location>
</feature>
<dbReference type="InterPro" id="IPR013785">
    <property type="entry name" value="Aldolase_TIM"/>
</dbReference>
<dbReference type="PANTHER" id="PTHR10578:SF107">
    <property type="entry name" value="2-HYDROXYACID OXIDASE 1"/>
    <property type="match status" value="1"/>
</dbReference>
<feature type="domain" description="FMN hydroxy acid dehydrogenase" evidence="9">
    <location>
        <begin position="38"/>
        <end position="420"/>
    </location>
</feature>
<dbReference type="CDD" id="cd02809">
    <property type="entry name" value="alpha_hydroxyacid_oxid_FMN"/>
    <property type="match status" value="1"/>
</dbReference>
<evidence type="ECO:0000256" key="5">
    <source>
        <dbReference type="ARBA" id="ARBA00024042"/>
    </source>
</evidence>
<evidence type="ECO:0000256" key="4">
    <source>
        <dbReference type="ARBA" id="ARBA00023002"/>
    </source>
</evidence>
<sequence>MTPTSAPTPDSGLAQPPATAPAPAHDPWRAFSGGAARGPLAEVLALDDFQRLAARHLPRAIYGYVAGAAETNSSLDDNRRAFADWGFVPRVLANVSQRDLGTELFGRRYSAPFGIAPMGIAALSAYRGDEAMARAAARAGIPYVLSGSSLTPMEKVIAAGPGSWFQAYLPGQPERIDALLDRVERAGFETLVITADVPVAGNRENNIRAGFSTPLRPSLRLAWDGLTHPRWTLGTLLRTLADGMPHFENSFAERGAPVISRNVERDFSKRDHFDWSHIARIRRRWRGPLVVKGLVSPQDAALARQHGADGIVLSNHGGRQLDGAVSALRTLPAVMDVAGDMAVMMDGGIRRGSDVLKALALGARFVWLGRPFNFAAAVAGEAGVAHAIQLLSAEVDRNLAMLGVTRPAQLSPDFLMPRGPVPA</sequence>
<evidence type="ECO:0000256" key="2">
    <source>
        <dbReference type="ARBA" id="ARBA00022630"/>
    </source>
</evidence>
<feature type="region of interest" description="Disordered" evidence="8">
    <location>
        <begin position="1"/>
        <end position="31"/>
    </location>
</feature>
<feature type="binding site" evidence="7">
    <location>
        <position position="203"/>
    </location>
    <ligand>
        <name>glyoxylate</name>
        <dbReference type="ChEBI" id="CHEBI:36655"/>
    </ligand>
</feature>
<organism evidence="10 11">
    <name type="scientific">Pseudacidovorax intermedius</name>
    <dbReference type="NCBI Taxonomy" id="433924"/>
    <lineage>
        <taxon>Bacteria</taxon>
        <taxon>Pseudomonadati</taxon>
        <taxon>Pseudomonadota</taxon>
        <taxon>Betaproteobacteria</taxon>
        <taxon>Burkholderiales</taxon>
        <taxon>Comamonadaceae</taxon>
        <taxon>Pseudacidovorax</taxon>
    </lineage>
</organism>
<evidence type="ECO:0000256" key="8">
    <source>
        <dbReference type="SAM" id="MobiDB-lite"/>
    </source>
</evidence>
<keyword evidence="11" id="KW-1185">Reference proteome</keyword>